<proteinExistence type="predicted"/>
<keyword evidence="2" id="KW-1185">Reference proteome</keyword>
<gene>
    <name evidence="1" type="ORF">SAMN05421841_1812</name>
</gene>
<name>A0A1I0QCG0_9FLAO</name>
<protein>
    <submittedName>
        <fullName evidence="1">Uncharacterized protein</fullName>
    </submittedName>
</protein>
<dbReference type="Proteomes" id="UP000199469">
    <property type="component" value="Unassembled WGS sequence"/>
</dbReference>
<sequence>MKQNANEKRYDTREKRIQFLKSKGSIITFKSPFYPRGTANGSRIQIIVERINEQRTGGIKIVGEFYDSDWYDSFDDLLNAIDWDEMEVMHSF</sequence>
<accession>A0A1I0QCG0</accession>
<dbReference type="STRING" id="356305.SAMN05421841_1812"/>
<reference evidence="2" key="1">
    <citation type="submission" date="2016-10" db="EMBL/GenBank/DDBJ databases">
        <authorList>
            <person name="Varghese N."/>
            <person name="Submissions S."/>
        </authorList>
    </citation>
    <scope>NUCLEOTIDE SEQUENCE [LARGE SCALE GENOMIC DNA]</scope>
    <source>
        <strain evidence="2">DSM 17724</strain>
    </source>
</reference>
<dbReference type="AlphaFoldDB" id="A0A1I0QCG0"/>
<dbReference type="OrthoDB" id="1495290at2"/>
<organism evidence="1 2">
    <name type="scientific">Chryseobacterium wanjuense</name>
    <dbReference type="NCBI Taxonomy" id="356305"/>
    <lineage>
        <taxon>Bacteria</taxon>
        <taxon>Pseudomonadati</taxon>
        <taxon>Bacteroidota</taxon>
        <taxon>Flavobacteriia</taxon>
        <taxon>Flavobacteriales</taxon>
        <taxon>Weeksellaceae</taxon>
        <taxon>Chryseobacterium group</taxon>
        <taxon>Chryseobacterium</taxon>
    </lineage>
</organism>
<evidence type="ECO:0000313" key="1">
    <source>
        <dbReference type="EMBL" id="SEW24673.1"/>
    </source>
</evidence>
<evidence type="ECO:0000313" key="2">
    <source>
        <dbReference type="Proteomes" id="UP000199469"/>
    </source>
</evidence>
<dbReference type="RefSeq" id="WP_089791644.1">
    <property type="nucleotide sequence ID" value="NZ_FOIU01000001.1"/>
</dbReference>
<dbReference type="EMBL" id="FOIU01000001">
    <property type="protein sequence ID" value="SEW24673.1"/>
    <property type="molecule type" value="Genomic_DNA"/>
</dbReference>